<evidence type="ECO:0000256" key="1">
    <source>
        <dbReference type="SAM" id="Coils"/>
    </source>
</evidence>
<proteinExistence type="predicted"/>
<organism evidence="2 3">
    <name type="scientific">Bacillus phage PBC2</name>
    <dbReference type="NCBI Taxonomy" id="1675029"/>
    <lineage>
        <taxon>Viruses</taxon>
        <taxon>Duplodnaviria</taxon>
        <taxon>Heunggongvirae</taxon>
        <taxon>Uroviricota</taxon>
        <taxon>Caudoviricetes</taxon>
        <taxon>Andregratiavirinae</taxon>
        <taxon>Haetaevirus</taxon>
        <taxon>Haetaevirus PBC2</taxon>
    </lineage>
</organism>
<dbReference type="Proteomes" id="UP000223102">
    <property type="component" value="Segment"/>
</dbReference>
<evidence type="ECO:0000313" key="3">
    <source>
        <dbReference type="Proteomes" id="UP000223102"/>
    </source>
</evidence>
<evidence type="ECO:0000313" key="2">
    <source>
        <dbReference type="EMBL" id="AKQ08528.1"/>
    </source>
</evidence>
<protein>
    <submittedName>
        <fullName evidence="2">Uncharacterized protein</fullName>
    </submittedName>
</protein>
<feature type="coiled-coil region" evidence="1">
    <location>
        <begin position="189"/>
        <end position="216"/>
    </location>
</feature>
<name>A0A218KCC3_9CAUD</name>
<keyword evidence="3" id="KW-1185">Reference proteome</keyword>
<sequence>MRDYKELTDVDIKLILQSGSSIRVDNIDIKPYTLDEIKDYGYSKYMQSLQLISLTVDDFVDSVNDIEKKMILEAEKENLRTFDFYTTLGGEDFKQILLTALSILLRTDDIRFIDSNVLAIDFMKIGVLYEDEEGYVQTDSEKLENAVESELKLIHRDNFDEIVSVIKLQNYLMKPEESKRVDNPADEETRALMEHMKKMREKVEAKKRQQQESEEESDIDLADIVSAVCSKSNSINKLNIWDFTLYQVYDEYARLELIDNYIFSIKAMMAGAEKIDLRHWSSRL</sequence>
<reference evidence="2 3" key="1">
    <citation type="submission" date="2015-06" db="EMBL/GenBank/DDBJ databases">
        <title>Complete genome sequence of Bacillus cereus phage PBC2.</title>
        <authorList>
            <person name="Kong M."/>
            <person name="Ryu S."/>
        </authorList>
    </citation>
    <scope>NUCLEOTIDE SEQUENCE [LARGE SCALE GENOMIC DNA]</scope>
</reference>
<accession>A0A218KCC3</accession>
<keyword evidence="1" id="KW-0175">Coiled coil</keyword>
<gene>
    <name evidence="2" type="ORF">PBC2_213</name>
</gene>
<dbReference type="EMBL" id="KT070867">
    <property type="protein sequence ID" value="AKQ08528.1"/>
    <property type="molecule type" value="Genomic_DNA"/>
</dbReference>